<name>A0AAC9IDX8_9BACI</name>
<organism evidence="1 2">
    <name type="scientific">Bacillus xiamenensis</name>
    <dbReference type="NCBI Taxonomy" id="1178537"/>
    <lineage>
        <taxon>Bacteria</taxon>
        <taxon>Bacillati</taxon>
        <taxon>Bacillota</taxon>
        <taxon>Bacilli</taxon>
        <taxon>Bacillales</taxon>
        <taxon>Bacillaceae</taxon>
        <taxon>Bacillus</taxon>
    </lineage>
</organism>
<evidence type="ECO:0008006" key="3">
    <source>
        <dbReference type="Google" id="ProtNLM"/>
    </source>
</evidence>
<dbReference type="EMBL" id="CP017786">
    <property type="protein sequence ID" value="AOZ87196.1"/>
    <property type="molecule type" value="Genomic_DNA"/>
</dbReference>
<sequence length="120" mass="14002">MKKYIIILITLVIIPLGGIFMKERHDKKTEAQEAKKEELYSLANKRMTDFIKTNYHDIERIDYTNDYEVNPMGGISINGYLNGNKKKELWGIYDKGNDKVISFTVDAKEKPECEDKVCEY</sequence>
<dbReference type="Gene3D" id="3.10.450.130">
    <property type="entry name" value="folded 79 residue fragment of lin0334 like domains"/>
    <property type="match status" value="1"/>
</dbReference>
<proteinExistence type="predicted"/>
<dbReference type="Pfam" id="PF07252">
    <property type="entry name" value="DUF1433"/>
    <property type="match status" value="1"/>
</dbReference>
<reference evidence="1 2" key="1">
    <citation type="submission" date="2016-10" db="EMBL/GenBank/DDBJ databases">
        <title>Whole genome sequence of hyper active fibrinolysis bacterium Bacillus pumilus strain VV3 isolated from fermented rice.</title>
        <authorList>
            <person name="Mariadas V.A."/>
            <person name="Vijayaraghavan P."/>
            <person name="Dhandapani V."/>
        </authorList>
    </citation>
    <scope>NUCLEOTIDE SEQUENCE [LARGE SCALE GENOMIC DNA]</scope>
    <source>
        <strain evidence="1 2">VV3</strain>
    </source>
</reference>
<dbReference type="RefSeq" id="WP_071167592.1">
    <property type="nucleotide sequence ID" value="NZ_CP017786.1"/>
</dbReference>
<protein>
    <recommendedName>
        <fullName evidence="3">DUF1433 domain-containing protein</fullName>
    </recommendedName>
</protein>
<dbReference type="AlphaFoldDB" id="A0AAC9IDX8"/>
<evidence type="ECO:0000313" key="1">
    <source>
        <dbReference type="EMBL" id="AOZ87196.1"/>
    </source>
</evidence>
<dbReference type="InterPro" id="IPR009881">
    <property type="entry name" value="DUF1433"/>
</dbReference>
<evidence type="ECO:0000313" key="2">
    <source>
        <dbReference type="Proteomes" id="UP000177709"/>
    </source>
</evidence>
<gene>
    <name evidence="1" type="ORF">BK049_00015</name>
</gene>
<dbReference type="KEGG" id="bxi:BK049_00015"/>
<dbReference type="Proteomes" id="UP000177709">
    <property type="component" value="Chromosome"/>
</dbReference>
<accession>A0AAC9IDX8</accession>